<accession>A0A0F9RYD6</accession>
<gene>
    <name evidence="1" type="ORF">LCGC14_0838950</name>
</gene>
<evidence type="ECO:0000313" key="1">
    <source>
        <dbReference type="EMBL" id="KKN29941.1"/>
    </source>
</evidence>
<dbReference type="EMBL" id="LAZR01002446">
    <property type="protein sequence ID" value="KKN29941.1"/>
    <property type="molecule type" value="Genomic_DNA"/>
</dbReference>
<proteinExistence type="predicted"/>
<sequence length="69" mass="8097">MSAGYVWHLKQKHPNACEYEWTEWSNLERPQQRHLKSIHVCENPGQEMNILSQDGLDFWTRKGSGIDGQ</sequence>
<protein>
    <submittedName>
        <fullName evidence="1">Uncharacterized protein</fullName>
    </submittedName>
</protein>
<name>A0A0F9RYD6_9ZZZZ</name>
<organism evidence="1">
    <name type="scientific">marine sediment metagenome</name>
    <dbReference type="NCBI Taxonomy" id="412755"/>
    <lineage>
        <taxon>unclassified sequences</taxon>
        <taxon>metagenomes</taxon>
        <taxon>ecological metagenomes</taxon>
    </lineage>
</organism>
<reference evidence="1" key="1">
    <citation type="journal article" date="2015" name="Nature">
        <title>Complex archaea that bridge the gap between prokaryotes and eukaryotes.</title>
        <authorList>
            <person name="Spang A."/>
            <person name="Saw J.H."/>
            <person name="Jorgensen S.L."/>
            <person name="Zaremba-Niedzwiedzka K."/>
            <person name="Martijn J."/>
            <person name="Lind A.E."/>
            <person name="van Eijk R."/>
            <person name="Schleper C."/>
            <person name="Guy L."/>
            <person name="Ettema T.J."/>
        </authorList>
    </citation>
    <scope>NUCLEOTIDE SEQUENCE</scope>
</reference>
<dbReference type="AlphaFoldDB" id="A0A0F9RYD6"/>
<comment type="caution">
    <text evidence="1">The sequence shown here is derived from an EMBL/GenBank/DDBJ whole genome shotgun (WGS) entry which is preliminary data.</text>
</comment>